<dbReference type="Pfam" id="PF08818">
    <property type="entry name" value="DUF1801"/>
    <property type="match status" value="1"/>
</dbReference>
<dbReference type="SUPFAM" id="SSF159888">
    <property type="entry name" value="YdhG-like"/>
    <property type="match status" value="1"/>
</dbReference>
<name>A0A6C0GPK5_9BACT</name>
<evidence type="ECO:0000313" key="3">
    <source>
        <dbReference type="Proteomes" id="UP000480178"/>
    </source>
</evidence>
<organism evidence="2 3">
    <name type="scientific">Rhodocytophaga rosea</name>
    <dbReference type="NCBI Taxonomy" id="2704465"/>
    <lineage>
        <taxon>Bacteria</taxon>
        <taxon>Pseudomonadati</taxon>
        <taxon>Bacteroidota</taxon>
        <taxon>Cytophagia</taxon>
        <taxon>Cytophagales</taxon>
        <taxon>Rhodocytophagaceae</taxon>
        <taxon>Rhodocytophaga</taxon>
    </lineage>
</organism>
<proteinExistence type="predicted"/>
<dbReference type="AlphaFoldDB" id="A0A6C0GPK5"/>
<dbReference type="RefSeq" id="WP_162445944.1">
    <property type="nucleotide sequence ID" value="NZ_CP048222.1"/>
</dbReference>
<dbReference type="KEGG" id="rhoz:GXP67_26595"/>
<feature type="domain" description="YdhG-like" evidence="1">
    <location>
        <begin position="28"/>
        <end position="134"/>
    </location>
</feature>
<dbReference type="EMBL" id="CP048222">
    <property type="protein sequence ID" value="QHT69961.1"/>
    <property type="molecule type" value="Genomic_DNA"/>
</dbReference>
<gene>
    <name evidence="2" type="ORF">GXP67_26595</name>
</gene>
<dbReference type="Proteomes" id="UP000480178">
    <property type="component" value="Chromosome"/>
</dbReference>
<sequence length="141" mass="16280">MSEKIKPKKLTGHQQVLTFLHQLEHPLKPEIEMVRSIILNANAQLTEHIKWKAPSFCYQHDDRITFNLHGNSYFRLIFHCGAKVKASTSTSRLFEDSTGILEWITNDRAIATFADMEDVRSKETALKEVVHKWIACTSEQI</sequence>
<protein>
    <submittedName>
        <fullName evidence="2">DUF1801 domain-containing protein</fullName>
    </submittedName>
</protein>
<dbReference type="InterPro" id="IPR014922">
    <property type="entry name" value="YdhG-like"/>
</dbReference>
<keyword evidence="3" id="KW-1185">Reference proteome</keyword>
<evidence type="ECO:0000313" key="2">
    <source>
        <dbReference type="EMBL" id="QHT69961.1"/>
    </source>
</evidence>
<reference evidence="2 3" key="1">
    <citation type="submission" date="2020-01" db="EMBL/GenBank/DDBJ databases">
        <authorList>
            <person name="Kim M.K."/>
        </authorList>
    </citation>
    <scope>NUCLEOTIDE SEQUENCE [LARGE SCALE GENOMIC DNA]</scope>
    <source>
        <strain evidence="2 3">172606-1</strain>
    </source>
</reference>
<accession>A0A6C0GPK5</accession>
<evidence type="ECO:0000259" key="1">
    <source>
        <dbReference type="Pfam" id="PF08818"/>
    </source>
</evidence>